<accession>A0A6I2LD31</accession>
<feature type="transmembrane region" description="Helical" evidence="1">
    <location>
        <begin position="47"/>
        <end position="69"/>
    </location>
</feature>
<protein>
    <submittedName>
        <fullName evidence="2">Uncharacterized protein</fullName>
    </submittedName>
</protein>
<evidence type="ECO:0000256" key="1">
    <source>
        <dbReference type="SAM" id="Phobius"/>
    </source>
</evidence>
<name>A0A6I2LD31_9BURK</name>
<dbReference type="AlphaFoldDB" id="A0A6I2LD31"/>
<proteinExistence type="predicted"/>
<dbReference type="RefSeq" id="WP_154383551.1">
    <property type="nucleotide sequence ID" value="NZ_WKJK01000033.1"/>
</dbReference>
<dbReference type="Proteomes" id="UP000433309">
    <property type="component" value="Unassembled WGS sequence"/>
</dbReference>
<reference evidence="2 3" key="1">
    <citation type="submission" date="2019-11" db="EMBL/GenBank/DDBJ databases">
        <title>Novel species isolated from a subtropical stream in China.</title>
        <authorList>
            <person name="Lu H."/>
        </authorList>
    </citation>
    <scope>NUCLEOTIDE SEQUENCE [LARGE SCALE GENOMIC DNA]</scope>
    <source>
        <strain evidence="2 3">FT80W</strain>
    </source>
</reference>
<comment type="caution">
    <text evidence="2">The sequence shown here is derived from an EMBL/GenBank/DDBJ whole genome shotgun (WGS) entry which is preliminary data.</text>
</comment>
<feature type="transmembrane region" description="Helical" evidence="1">
    <location>
        <begin position="6"/>
        <end position="26"/>
    </location>
</feature>
<keyword evidence="1" id="KW-0472">Membrane</keyword>
<evidence type="ECO:0000313" key="3">
    <source>
        <dbReference type="Proteomes" id="UP000433309"/>
    </source>
</evidence>
<gene>
    <name evidence="2" type="ORF">GJ699_32390</name>
</gene>
<keyword evidence="3" id="KW-1185">Reference proteome</keyword>
<keyword evidence="1" id="KW-0812">Transmembrane</keyword>
<sequence length="97" mass="10773">MLAELFRLHHIAHAASITAAVAGMVVCRRRGLQVRCFNSCSVHDGDFVVVAACRLSGAAIAFFLVAHIIERFFRHVRNEEEFFEFLKDSKGGAHADT</sequence>
<organism evidence="2 3">
    <name type="scientific">Duganella guangzhouensis</name>
    <dbReference type="NCBI Taxonomy" id="2666084"/>
    <lineage>
        <taxon>Bacteria</taxon>
        <taxon>Pseudomonadati</taxon>
        <taxon>Pseudomonadota</taxon>
        <taxon>Betaproteobacteria</taxon>
        <taxon>Burkholderiales</taxon>
        <taxon>Oxalobacteraceae</taxon>
        <taxon>Telluria group</taxon>
        <taxon>Duganella</taxon>
    </lineage>
</organism>
<keyword evidence="1" id="KW-1133">Transmembrane helix</keyword>
<evidence type="ECO:0000313" key="2">
    <source>
        <dbReference type="EMBL" id="MRW94676.1"/>
    </source>
</evidence>
<dbReference type="EMBL" id="WKJK01000033">
    <property type="protein sequence ID" value="MRW94676.1"/>
    <property type="molecule type" value="Genomic_DNA"/>
</dbReference>